<dbReference type="PRINTS" id="PR01438">
    <property type="entry name" value="UNVRSLSTRESS"/>
</dbReference>
<evidence type="ECO:0000313" key="3">
    <source>
        <dbReference type="EMBL" id="MBD8032146.1"/>
    </source>
</evidence>
<comment type="similarity">
    <text evidence="1">Belongs to the universal stress protein A family.</text>
</comment>
<comment type="caution">
    <text evidence="3">The sequence shown here is derived from an EMBL/GenBank/DDBJ whole genome shotgun (WGS) entry which is preliminary data.</text>
</comment>
<evidence type="ECO:0000256" key="1">
    <source>
        <dbReference type="ARBA" id="ARBA00008791"/>
    </source>
</evidence>
<organism evidence="3 4">
    <name type="scientific">Solibacillus merdavium</name>
    <dbReference type="NCBI Taxonomy" id="2762218"/>
    <lineage>
        <taxon>Bacteria</taxon>
        <taxon>Bacillati</taxon>
        <taxon>Bacillota</taxon>
        <taxon>Bacilli</taxon>
        <taxon>Bacillales</taxon>
        <taxon>Caryophanaceae</taxon>
        <taxon>Solibacillus</taxon>
    </lineage>
</organism>
<feature type="domain" description="UspA" evidence="2">
    <location>
        <begin position="5"/>
        <end position="145"/>
    </location>
</feature>
<reference evidence="3 4" key="1">
    <citation type="submission" date="2020-08" db="EMBL/GenBank/DDBJ databases">
        <title>A Genomic Blueprint of the Chicken Gut Microbiome.</title>
        <authorList>
            <person name="Gilroy R."/>
            <person name="Ravi A."/>
            <person name="Getino M."/>
            <person name="Pursley I."/>
            <person name="Horton D.L."/>
            <person name="Alikhan N.-F."/>
            <person name="Baker D."/>
            <person name="Gharbi K."/>
            <person name="Hall N."/>
            <person name="Watson M."/>
            <person name="Adriaenssens E.M."/>
            <person name="Foster-Nyarko E."/>
            <person name="Jarju S."/>
            <person name="Secka A."/>
            <person name="Antonio M."/>
            <person name="Oren A."/>
            <person name="Chaudhuri R."/>
            <person name="La Ragione R.M."/>
            <person name="Hildebrand F."/>
            <person name="Pallen M.J."/>
        </authorList>
    </citation>
    <scope>NUCLEOTIDE SEQUENCE [LARGE SCALE GENOMIC DNA]</scope>
    <source>
        <strain evidence="3 4">Sa1YVA6</strain>
    </source>
</reference>
<dbReference type="PANTHER" id="PTHR46268">
    <property type="entry name" value="STRESS RESPONSE PROTEIN NHAX"/>
    <property type="match status" value="1"/>
</dbReference>
<dbReference type="InterPro" id="IPR006015">
    <property type="entry name" value="Universal_stress_UspA"/>
</dbReference>
<dbReference type="InterPro" id="IPR014729">
    <property type="entry name" value="Rossmann-like_a/b/a_fold"/>
</dbReference>
<dbReference type="RefSeq" id="WP_191700390.1">
    <property type="nucleotide sequence ID" value="NZ_JACSPW010000002.1"/>
</dbReference>
<dbReference type="CDD" id="cd00293">
    <property type="entry name" value="USP-like"/>
    <property type="match status" value="1"/>
</dbReference>
<gene>
    <name evidence="3" type="ORF">H9632_03625</name>
</gene>
<dbReference type="SUPFAM" id="SSF52402">
    <property type="entry name" value="Adenine nucleotide alpha hydrolases-like"/>
    <property type="match status" value="1"/>
</dbReference>
<dbReference type="Proteomes" id="UP000600565">
    <property type="component" value="Unassembled WGS sequence"/>
</dbReference>
<evidence type="ECO:0000259" key="2">
    <source>
        <dbReference type="Pfam" id="PF00582"/>
    </source>
</evidence>
<keyword evidence="4" id="KW-1185">Reference proteome</keyword>
<dbReference type="InterPro" id="IPR006016">
    <property type="entry name" value="UspA"/>
</dbReference>
<evidence type="ECO:0000313" key="4">
    <source>
        <dbReference type="Proteomes" id="UP000600565"/>
    </source>
</evidence>
<dbReference type="Pfam" id="PF00582">
    <property type="entry name" value="Usp"/>
    <property type="match status" value="1"/>
</dbReference>
<dbReference type="EMBL" id="JACSPW010000002">
    <property type="protein sequence ID" value="MBD8032146.1"/>
    <property type="molecule type" value="Genomic_DNA"/>
</dbReference>
<name>A0ABR8XJP2_9BACL</name>
<proteinExistence type="inferred from homology"/>
<protein>
    <submittedName>
        <fullName evidence="3">Universal stress protein</fullName>
    </submittedName>
</protein>
<dbReference type="PANTHER" id="PTHR46268:SF6">
    <property type="entry name" value="UNIVERSAL STRESS PROTEIN UP12"/>
    <property type="match status" value="1"/>
</dbReference>
<accession>A0ABR8XJP2</accession>
<sequence>MANHYQNIVVAVDGSELGELAFQKSIDVAKRNIGSTLHIIHVIDTSFSASFDMLYDNMVELVRKHGEVLLDRYELEAKEAGIVNVNKILTKGTPKNVLSKKLSEHAPADIIICGATGLNAMEQMFMGSSTEAIVRHATCDVLIVRTPIK</sequence>
<dbReference type="Gene3D" id="3.40.50.620">
    <property type="entry name" value="HUPs"/>
    <property type="match status" value="1"/>
</dbReference>